<dbReference type="SUPFAM" id="SSF160631">
    <property type="entry name" value="SMI1/KNR4-like"/>
    <property type="match status" value="1"/>
</dbReference>
<dbReference type="EMBL" id="JAUSSU010000003">
    <property type="protein sequence ID" value="MDQ0112434.1"/>
    <property type="molecule type" value="Genomic_DNA"/>
</dbReference>
<protein>
    <recommendedName>
        <fullName evidence="1">Knr4/Smi1-like domain-containing protein</fullName>
    </recommendedName>
</protein>
<gene>
    <name evidence="2" type="ORF">J2T15_001869</name>
</gene>
<evidence type="ECO:0000313" key="2">
    <source>
        <dbReference type="EMBL" id="MDQ0112434.1"/>
    </source>
</evidence>
<dbReference type="SMART" id="SM00860">
    <property type="entry name" value="SMI1_KNR4"/>
    <property type="match status" value="1"/>
</dbReference>
<name>A0ABT9U289_PAEHA</name>
<sequence length="149" mass="17120">MKQGELIKKTIVSLKDRLEKNNGLLELQLGEGYLTQAICTFNEPVSESELLHFQKEAGLKLPVDYYNFLLLTNGCSLFDHPQYGGEAQICKWQDTEVETIEDLHEGYMKLKIARIYQDDIIIDLKAYNEGSNNYMMVKGSMISFTRQDV</sequence>
<keyword evidence="3" id="KW-1185">Reference proteome</keyword>
<organism evidence="2 3">
    <name type="scientific">Paenibacillus harenae</name>
    <dbReference type="NCBI Taxonomy" id="306543"/>
    <lineage>
        <taxon>Bacteria</taxon>
        <taxon>Bacillati</taxon>
        <taxon>Bacillota</taxon>
        <taxon>Bacilli</taxon>
        <taxon>Bacillales</taxon>
        <taxon>Paenibacillaceae</taxon>
        <taxon>Paenibacillus</taxon>
    </lineage>
</organism>
<accession>A0ABT9U289</accession>
<proteinExistence type="predicted"/>
<dbReference type="Proteomes" id="UP001229346">
    <property type="component" value="Unassembled WGS sequence"/>
</dbReference>
<feature type="domain" description="Knr4/Smi1-like" evidence="1">
    <location>
        <begin position="44"/>
        <end position="147"/>
    </location>
</feature>
<evidence type="ECO:0000259" key="1">
    <source>
        <dbReference type="SMART" id="SM00860"/>
    </source>
</evidence>
<dbReference type="Pfam" id="PF09346">
    <property type="entry name" value="SMI1_KNR4"/>
    <property type="match status" value="1"/>
</dbReference>
<reference evidence="2 3" key="1">
    <citation type="submission" date="2023-07" db="EMBL/GenBank/DDBJ databases">
        <title>Sorghum-associated microbial communities from plants grown in Nebraska, USA.</title>
        <authorList>
            <person name="Schachtman D."/>
        </authorList>
    </citation>
    <scope>NUCLEOTIDE SEQUENCE [LARGE SCALE GENOMIC DNA]</scope>
    <source>
        <strain evidence="2 3">CC482</strain>
    </source>
</reference>
<dbReference type="InterPro" id="IPR037883">
    <property type="entry name" value="Knr4/Smi1-like_sf"/>
</dbReference>
<comment type="caution">
    <text evidence="2">The sequence shown here is derived from an EMBL/GenBank/DDBJ whole genome shotgun (WGS) entry which is preliminary data.</text>
</comment>
<dbReference type="InterPro" id="IPR018958">
    <property type="entry name" value="Knr4/Smi1-like_dom"/>
</dbReference>
<dbReference type="RefSeq" id="WP_307203279.1">
    <property type="nucleotide sequence ID" value="NZ_JAUSSU010000003.1"/>
</dbReference>
<dbReference type="Gene3D" id="3.40.1580.10">
    <property type="entry name" value="SMI1/KNR4-like"/>
    <property type="match status" value="1"/>
</dbReference>
<evidence type="ECO:0000313" key="3">
    <source>
        <dbReference type="Proteomes" id="UP001229346"/>
    </source>
</evidence>